<name>A0A1J5PTY3_9ZZZZ</name>
<proteinExistence type="predicted"/>
<dbReference type="AlphaFoldDB" id="A0A1J5PTY3"/>
<reference evidence="1" key="1">
    <citation type="submission" date="2016-10" db="EMBL/GenBank/DDBJ databases">
        <title>Sequence of Gallionella enrichment culture.</title>
        <authorList>
            <person name="Poehlein A."/>
            <person name="Muehling M."/>
            <person name="Daniel R."/>
        </authorList>
    </citation>
    <scope>NUCLEOTIDE SEQUENCE</scope>
</reference>
<sequence length="106" mass="12034">MAHEQHRAVFHEFTQKTHALLGKKHVTYSKCFVHDQNVGIYMRNDGKGQANHHATGISLHRLSDKIPDIGKGKNIVKARINFFVTQTQDRGIHVDIFPPGKLRVKA</sequence>
<gene>
    <name evidence="1" type="ORF">GALL_432540</name>
</gene>
<accession>A0A1J5PTY3</accession>
<evidence type="ECO:0000313" key="1">
    <source>
        <dbReference type="EMBL" id="OIQ75078.1"/>
    </source>
</evidence>
<organism evidence="1">
    <name type="scientific">mine drainage metagenome</name>
    <dbReference type="NCBI Taxonomy" id="410659"/>
    <lineage>
        <taxon>unclassified sequences</taxon>
        <taxon>metagenomes</taxon>
        <taxon>ecological metagenomes</taxon>
    </lineage>
</organism>
<protein>
    <submittedName>
        <fullName evidence="1">Uncharacterized protein</fullName>
    </submittedName>
</protein>
<comment type="caution">
    <text evidence="1">The sequence shown here is derived from an EMBL/GenBank/DDBJ whole genome shotgun (WGS) entry which is preliminary data.</text>
</comment>
<dbReference type="EMBL" id="MLJW01002284">
    <property type="protein sequence ID" value="OIQ75078.1"/>
    <property type="molecule type" value="Genomic_DNA"/>
</dbReference>